<dbReference type="InterPro" id="IPR036259">
    <property type="entry name" value="MFS_trans_sf"/>
</dbReference>
<dbReference type="InterPro" id="IPR011701">
    <property type="entry name" value="MFS"/>
</dbReference>
<sequence>MNHPIEQNAMPPLSATAADAAKTAIYSGKRKAFVLVMLLVSWILANADRMAMSISIVPISKDFNLDARSAGLLLSAFYVSYSLMQLVAGQLSDRFGPRLCGNPRRLQCDA</sequence>
<dbReference type="PANTHER" id="PTHR11662">
    <property type="entry name" value="SOLUTE CARRIER FAMILY 17"/>
    <property type="match status" value="1"/>
</dbReference>
<dbReference type="AlphaFoldDB" id="A0A329BHF4"/>
<evidence type="ECO:0000256" key="3">
    <source>
        <dbReference type="ARBA" id="ARBA00022989"/>
    </source>
</evidence>
<dbReference type="OrthoDB" id="8596007at2"/>
<evidence type="ECO:0000256" key="1">
    <source>
        <dbReference type="ARBA" id="ARBA00004141"/>
    </source>
</evidence>
<evidence type="ECO:0000256" key="5">
    <source>
        <dbReference type="SAM" id="Phobius"/>
    </source>
</evidence>
<dbReference type="RefSeq" id="WP_111934989.1">
    <property type="nucleotide sequence ID" value="NZ_CADFFP010000032.1"/>
</dbReference>
<feature type="transmembrane region" description="Helical" evidence="5">
    <location>
        <begin position="32"/>
        <end position="57"/>
    </location>
</feature>
<feature type="domain" description="Major facilitator superfamily (MFS) profile" evidence="6">
    <location>
        <begin position="34"/>
        <end position="110"/>
    </location>
</feature>
<dbReference type="EMBL" id="QLTK01000031">
    <property type="protein sequence ID" value="RAS21120.1"/>
    <property type="molecule type" value="Genomic_DNA"/>
</dbReference>
<feature type="transmembrane region" description="Helical" evidence="5">
    <location>
        <begin position="69"/>
        <end position="88"/>
    </location>
</feature>
<accession>A0A329BHF4</accession>
<proteinExistence type="predicted"/>
<evidence type="ECO:0000256" key="2">
    <source>
        <dbReference type="ARBA" id="ARBA00022692"/>
    </source>
</evidence>
<evidence type="ECO:0000313" key="7">
    <source>
        <dbReference type="EMBL" id="RAS21120.1"/>
    </source>
</evidence>
<dbReference type="SUPFAM" id="SSF103473">
    <property type="entry name" value="MFS general substrate transporter"/>
    <property type="match status" value="1"/>
</dbReference>
<protein>
    <submittedName>
        <fullName evidence="7">MFS transporter</fullName>
    </submittedName>
</protein>
<keyword evidence="4 5" id="KW-0472">Membrane</keyword>
<evidence type="ECO:0000256" key="4">
    <source>
        <dbReference type="ARBA" id="ARBA00023136"/>
    </source>
</evidence>
<organism evidence="7 8">
    <name type="scientific">Paraburkholderia bryophila</name>
    <dbReference type="NCBI Taxonomy" id="420952"/>
    <lineage>
        <taxon>Bacteria</taxon>
        <taxon>Pseudomonadati</taxon>
        <taxon>Pseudomonadota</taxon>
        <taxon>Betaproteobacteria</taxon>
        <taxon>Burkholderiales</taxon>
        <taxon>Burkholderiaceae</taxon>
        <taxon>Paraburkholderia</taxon>
    </lineage>
</organism>
<evidence type="ECO:0000313" key="8">
    <source>
        <dbReference type="Proteomes" id="UP000248918"/>
    </source>
</evidence>
<dbReference type="PANTHER" id="PTHR11662:SF399">
    <property type="entry name" value="FI19708P1-RELATED"/>
    <property type="match status" value="1"/>
</dbReference>
<gene>
    <name evidence="7" type="ORF">BX591_13180</name>
</gene>
<dbReference type="GO" id="GO:0016020">
    <property type="term" value="C:membrane"/>
    <property type="evidence" value="ECO:0007669"/>
    <property type="project" value="UniProtKB-SubCell"/>
</dbReference>
<dbReference type="InterPro" id="IPR050382">
    <property type="entry name" value="MFS_Na/Anion_cotransporter"/>
</dbReference>
<dbReference type="Pfam" id="PF07690">
    <property type="entry name" value="MFS_1"/>
    <property type="match status" value="1"/>
</dbReference>
<dbReference type="GO" id="GO:0022857">
    <property type="term" value="F:transmembrane transporter activity"/>
    <property type="evidence" value="ECO:0007669"/>
    <property type="project" value="InterPro"/>
</dbReference>
<dbReference type="Proteomes" id="UP000248918">
    <property type="component" value="Unassembled WGS sequence"/>
</dbReference>
<keyword evidence="2 5" id="KW-0812">Transmembrane</keyword>
<dbReference type="Gene3D" id="1.20.1250.20">
    <property type="entry name" value="MFS general substrate transporter like domains"/>
    <property type="match status" value="1"/>
</dbReference>
<name>A0A329BHF4_9BURK</name>
<comment type="subcellular location">
    <subcellularLocation>
        <location evidence="1">Membrane</location>
        <topology evidence="1">Multi-pass membrane protein</topology>
    </subcellularLocation>
</comment>
<reference evidence="7 8" key="1">
    <citation type="submission" date="2018-06" db="EMBL/GenBank/DDBJ databases">
        <title>Genomic Encyclopedia of Type Strains, Phase III (KMG-III): the genomes of soil and plant-associated and newly described type strains.</title>
        <authorList>
            <person name="Whitman W."/>
        </authorList>
    </citation>
    <scope>NUCLEOTIDE SEQUENCE [LARGE SCALE GENOMIC DNA]</scope>
    <source>
        <strain evidence="7 8">LMG 23644</strain>
    </source>
</reference>
<dbReference type="InterPro" id="IPR020846">
    <property type="entry name" value="MFS_dom"/>
</dbReference>
<keyword evidence="3 5" id="KW-1133">Transmembrane helix</keyword>
<comment type="caution">
    <text evidence="7">The sequence shown here is derived from an EMBL/GenBank/DDBJ whole genome shotgun (WGS) entry which is preliminary data.</text>
</comment>
<evidence type="ECO:0000259" key="6">
    <source>
        <dbReference type="PROSITE" id="PS50850"/>
    </source>
</evidence>
<dbReference type="PROSITE" id="PS50850">
    <property type="entry name" value="MFS"/>
    <property type="match status" value="1"/>
</dbReference>